<dbReference type="AlphaFoldDB" id="A0A8T3DF99"/>
<name>A0A8T3DF99_9TELE</name>
<sequence length="249" mass="27603">MKQENKDMNTGGIMSCSLTRLTFICFMLFAMGSSCHGDTKNTEPEFVHDGCVVCGRPGCGQNVTRVWETSKDKEDDVIWRGQYSEECMPTQSQSAPWLCFDSQKNVYLFLKPSNDFSYSLEGVQGIPSEKLPSDKCPKMKNNELVLASQDPAKGNPVNSNMMDSSGLQTPPANTTYLLRPKNNDVKIGLGIVGAIVLMAGIVGVVLLCRKVQSQKEYKDQFVTKYQPDSEIISCLNKKEKDDINSTRAT</sequence>
<gene>
    <name evidence="3" type="ORF">AGOR_G00119480</name>
</gene>
<keyword evidence="1" id="KW-0472">Membrane</keyword>
<dbReference type="EMBL" id="JAERUA010000010">
    <property type="protein sequence ID" value="KAI1894800.1"/>
    <property type="molecule type" value="Genomic_DNA"/>
</dbReference>
<keyword evidence="1" id="KW-0812">Transmembrane</keyword>
<feature type="chain" id="PRO_5035874939" evidence="2">
    <location>
        <begin position="38"/>
        <end position="249"/>
    </location>
</feature>
<evidence type="ECO:0000256" key="2">
    <source>
        <dbReference type="SAM" id="SignalP"/>
    </source>
</evidence>
<keyword evidence="1" id="KW-1133">Transmembrane helix</keyword>
<evidence type="ECO:0000256" key="1">
    <source>
        <dbReference type="SAM" id="Phobius"/>
    </source>
</evidence>
<proteinExistence type="predicted"/>
<accession>A0A8T3DF99</accession>
<reference evidence="3" key="1">
    <citation type="submission" date="2021-01" db="EMBL/GenBank/DDBJ databases">
        <authorList>
            <person name="Zahm M."/>
            <person name="Roques C."/>
            <person name="Cabau C."/>
            <person name="Klopp C."/>
            <person name="Donnadieu C."/>
            <person name="Jouanno E."/>
            <person name="Lampietro C."/>
            <person name="Louis A."/>
            <person name="Herpin A."/>
            <person name="Echchiki A."/>
            <person name="Berthelot C."/>
            <person name="Parey E."/>
            <person name="Roest-Crollius H."/>
            <person name="Braasch I."/>
            <person name="Postlethwait J."/>
            <person name="Bobe J."/>
            <person name="Montfort J."/>
            <person name="Bouchez O."/>
            <person name="Begum T."/>
            <person name="Mejri S."/>
            <person name="Adams A."/>
            <person name="Chen W.-J."/>
            <person name="Guiguen Y."/>
        </authorList>
    </citation>
    <scope>NUCLEOTIDE SEQUENCE</scope>
    <source>
        <tissue evidence="3">Blood</tissue>
    </source>
</reference>
<evidence type="ECO:0000313" key="3">
    <source>
        <dbReference type="EMBL" id="KAI1894800.1"/>
    </source>
</evidence>
<dbReference type="Proteomes" id="UP000829720">
    <property type="component" value="Unassembled WGS sequence"/>
</dbReference>
<keyword evidence="2" id="KW-0732">Signal</keyword>
<feature type="transmembrane region" description="Helical" evidence="1">
    <location>
        <begin position="187"/>
        <end position="208"/>
    </location>
</feature>
<protein>
    <submittedName>
        <fullName evidence="3">Uncharacterized protein</fullName>
    </submittedName>
</protein>
<comment type="caution">
    <text evidence="3">The sequence shown here is derived from an EMBL/GenBank/DDBJ whole genome shotgun (WGS) entry which is preliminary data.</text>
</comment>
<keyword evidence="4" id="KW-1185">Reference proteome</keyword>
<organism evidence="3 4">
    <name type="scientific">Albula goreensis</name>
    <dbReference type="NCBI Taxonomy" id="1534307"/>
    <lineage>
        <taxon>Eukaryota</taxon>
        <taxon>Metazoa</taxon>
        <taxon>Chordata</taxon>
        <taxon>Craniata</taxon>
        <taxon>Vertebrata</taxon>
        <taxon>Euteleostomi</taxon>
        <taxon>Actinopterygii</taxon>
        <taxon>Neopterygii</taxon>
        <taxon>Teleostei</taxon>
        <taxon>Albuliformes</taxon>
        <taxon>Albulidae</taxon>
        <taxon>Albula</taxon>
    </lineage>
</organism>
<feature type="signal peptide" evidence="2">
    <location>
        <begin position="1"/>
        <end position="37"/>
    </location>
</feature>
<evidence type="ECO:0000313" key="4">
    <source>
        <dbReference type="Proteomes" id="UP000829720"/>
    </source>
</evidence>
<dbReference type="PROSITE" id="PS51257">
    <property type="entry name" value="PROKAR_LIPOPROTEIN"/>
    <property type="match status" value="1"/>
</dbReference>